<evidence type="ECO:0000313" key="3">
    <source>
        <dbReference type="Proteomes" id="UP000318437"/>
    </source>
</evidence>
<feature type="transmembrane region" description="Helical" evidence="1">
    <location>
        <begin position="45"/>
        <end position="64"/>
    </location>
</feature>
<name>A0A5C6D0E4_9BACT</name>
<reference evidence="2 3" key="1">
    <citation type="submission" date="2019-02" db="EMBL/GenBank/DDBJ databases">
        <title>Deep-cultivation of Planctomycetes and their phenomic and genomic characterization uncovers novel biology.</title>
        <authorList>
            <person name="Wiegand S."/>
            <person name="Jogler M."/>
            <person name="Boedeker C."/>
            <person name="Pinto D."/>
            <person name="Vollmers J."/>
            <person name="Rivas-Marin E."/>
            <person name="Kohn T."/>
            <person name="Peeters S.H."/>
            <person name="Heuer A."/>
            <person name="Rast P."/>
            <person name="Oberbeckmann S."/>
            <person name="Bunk B."/>
            <person name="Jeske O."/>
            <person name="Meyerdierks A."/>
            <person name="Storesund J.E."/>
            <person name="Kallscheuer N."/>
            <person name="Luecker S."/>
            <person name="Lage O.M."/>
            <person name="Pohl T."/>
            <person name="Merkel B.J."/>
            <person name="Hornburger P."/>
            <person name="Mueller R.-W."/>
            <person name="Bruemmer F."/>
            <person name="Labrenz M."/>
            <person name="Spormann A.M."/>
            <person name="Op Den Camp H."/>
            <person name="Overmann J."/>
            <person name="Amann R."/>
            <person name="Jetten M.S.M."/>
            <person name="Mascher T."/>
            <person name="Medema M.H."/>
            <person name="Devos D.P."/>
            <person name="Kaster A.-K."/>
            <person name="Ovreas L."/>
            <person name="Rohde M."/>
            <person name="Galperin M.Y."/>
            <person name="Jogler C."/>
        </authorList>
    </citation>
    <scope>NUCLEOTIDE SEQUENCE [LARGE SCALE GENOMIC DNA]</scope>
    <source>
        <strain evidence="2 3">Pla144</strain>
    </source>
</reference>
<feature type="transmembrane region" description="Helical" evidence="1">
    <location>
        <begin position="6"/>
        <end position="24"/>
    </location>
</feature>
<proteinExistence type="predicted"/>
<keyword evidence="1" id="KW-0472">Membrane</keyword>
<protein>
    <submittedName>
        <fullName evidence="2">Uncharacterized protein</fullName>
    </submittedName>
</protein>
<sequence length="65" mass="7395">MPPSTLLTFSFVVGIILILRGIWLNRDLGGKWGDMPWRYKLTAKIVFFLGVAVLILGNVVARFFR</sequence>
<organism evidence="2 3">
    <name type="scientific">Bythopirellula polymerisocia</name>
    <dbReference type="NCBI Taxonomy" id="2528003"/>
    <lineage>
        <taxon>Bacteria</taxon>
        <taxon>Pseudomonadati</taxon>
        <taxon>Planctomycetota</taxon>
        <taxon>Planctomycetia</taxon>
        <taxon>Pirellulales</taxon>
        <taxon>Lacipirellulaceae</taxon>
        <taxon>Bythopirellula</taxon>
    </lineage>
</organism>
<evidence type="ECO:0000313" key="2">
    <source>
        <dbReference type="EMBL" id="TWU29635.1"/>
    </source>
</evidence>
<keyword evidence="1" id="KW-0812">Transmembrane</keyword>
<accession>A0A5C6D0E4</accession>
<keyword evidence="1" id="KW-1133">Transmembrane helix</keyword>
<keyword evidence="3" id="KW-1185">Reference proteome</keyword>
<dbReference type="AlphaFoldDB" id="A0A5C6D0E4"/>
<gene>
    <name evidence="2" type="ORF">Pla144_04140</name>
</gene>
<comment type="caution">
    <text evidence="2">The sequence shown here is derived from an EMBL/GenBank/DDBJ whole genome shotgun (WGS) entry which is preliminary data.</text>
</comment>
<dbReference type="EMBL" id="SJPS01000001">
    <property type="protein sequence ID" value="TWU29635.1"/>
    <property type="molecule type" value="Genomic_DNA"/>
</dbReference>
<dbReference type="Proteomes" id="UP000318437">
    <property type="component" value="Unassembled WGS sequence"/>
</dbReference>
<evidence type="ECO:0000256" key="1">
    <source>
        <dbReference type="SAM" id="Phobius"/>
    </source>
</evidence>